<name>A0AAV9NBF7_9EURO</name>
<dbReference type="Pfam" id="PF12937">
    <property type="entry name" value="F-box-like"/>
    <property type="match status" value="1"/>
</dbReference>
<proteinExistence type="predicted"/>
<dbReference type="InterPro" id="IPR001810">
    <property type="entry name" value="F-box_dom"/>
</dbReference>
<gene>
    <name evidence="3" type="ORF">LTR84_001720</name>
</gene>
<evidence type="ECO:0000259" key="2">
    <source>
        <dbReference type="Pfam" id="PF24969"/>
    </source>
</evidence>
<dbReference type="Pfam" id="PF24969">
    <property type="entry name" value="LRR_15"/>
    <property type="match status" value="1"/>
</dbReference>
<evidence type="ECO:0000313" key="4">
    <source>
        <dbReference type="Proteomes" id="UP001358417"/>
    </source>
</evidence>
<dbReference type="InterPro" id="IPR036047">
    <property type="entry name" value="F-box-like_dom_sf"/>
</dbReference>
<evidence type="ECO:0008006" key="5">
    <source>
        <dbReference type="Google" id="ProtNLM"/>
    </source>
</evidence>
<protein>
    <recommendedName>
        <fullName evidence="5">F-box domain-containing protein</fullName>
    </recommendedName>
</protein>
<dbReference type="GeneID" id="89969936"/>
<dbReference type="SUPFAM" id="SSF81383">
    <property type="entry name" value="F-box domain"/>
    <property type="match status" value="1"/>
</dbReference>
<dbReference type="InterPro" id="IPR056867">
    <property type="entry name" value="LRR_15"/>
</dbReference>
<dbReference type="Proteomes" id="UP001358417">
    <property type="component" value="Unassembled WGS sequence"/>
</dbReference>
<organism evidence="3 4">
    <name type="scientific">Exophiala bonariae</name>
    <dbReference type="NCBI Taxonomy" id="1690606"/>
    <lineage>
        <taxon>Eukaryota</taxon>
        <taxon>Fungi</taxon>
        <taxon>Dikarya</taxon>
        <taxon>Ascomycota</taxon>
        <taxon>Pezizomycotina</taxon>
        <taxon>Eurotiomycetes</taxon>
        <taxon>Chaetothyriomycetidae</taxon>
        <taxon>Chaetothyriales</taxon>
        <taxon>Herpotrichiellaceae</taxon>
        <taxon>Exophiala</taxon>
    </lineage>
</organism>
<keyword evidence="4" id="KW-1185">Reference proteome</keyword>
<reference evidence="3 4" key="1">
    <citation type="submission" date="2023-08" db="EMBL/GenBank/DDBJ databases">
        <title>Black Yeasts Isolated from many extreme environments.</title>
        <authorList>
            <person name="Coleine C."/>
            <person name="Stajich J.E."/>
            <person name="Selbmann L."/>
        </authorList>
    </citation>
    <scope>NUCLEOTIDE SEQUENCE [LARGE SCALE GENOMIC DNA]</scope>
    <source>
        <strain evidence="3 4">CCFEE 5792</strain>
    </source>
</reference>
<accession>A0AAV9NBF7</accession>
<dbReference type="AlphaFoldDB" id="A0AAV9NBF7"/>
<dbReference type="RefSeq" id="XP_064706884.1">
    <property type="nucleotide sequence ID" value="XM_064845339.1"/>
</dbReference>
<evidence type="ECO:0000313" key="3">
    <source>
        <dbReference type="EMBL" id="KAK5053759.1"/>
    </source>
</evidence>
<feature type="domain" description="Leucine-rich repeat" evidence="2">
    <location>
        <begin position="281"/>
        <end position="375"/>
    </location>
</feature>
<comment type="caution">
    <text evidence="3">The sequence shown here is derived from an EMBL/GenBank/DDBJ whole genome shotgun (WGS) entry which is preliminary data.</text>
</comment>
<evidence type="ECO:0000259" key="1">
    <source>
        <dbReference type="Pfam" id="PF12937"/>
    </source>
</evidence>
<dbReference type="Gene3D" id="1.20.1280.50">
    <property type="match status" value="1"/>
</dbReference>
<sequence length="491" mass="56162">MTSITSLPPEILSQILSLRLLSRSELTKCALVCKDFNTTVTANLYRDLCFDLPHFRYGMEEHLERNEQLHKIQLLTNQLAVNQRLADRVHSLVLHGSSNWLSENVALPSLPDRLAPQEDAPLDHQTFLKHTPVPLPQMVSKLTQLKVLNLDVGFSNLLRRQAVYFPKLQVVVLWSLNERFSHNHFWMAQPNLLEICFNHGSVSIPPDFDCYNSSVSKIVLDSNRGFPSNIARLVQAPKALKSFKWRFYSNCCLRACAHRSNKLKGNKVIPGCYKLQDSVNSILTHIRHSLQTLVLTYGHHSTRCSLSPVLIPSMRGFDQLRELRIEASMLLGSQTCPSRDSVSTNIFRPGYELAGIIPTCLETLHLEVEREQMDRDEKNYCKDIVRGIVQRQKKRDLHLGHFIIEEINPRYASNCQCVPKDLCHRARSHIEINWNLGSIWEMEKACTGVGILLSYIWRRGSFEDPIKLILRSGGLSLHATTEPWDWTMVGV</sequence>
<dbReference type="EMBL" id="JAVRRD010000011">
    <property type="protein sequence ID" value="KAK5053759.1"/>
    <property type="molecule type" value="Genomic_DNA"/>
</dbReference>
<feature type="domain" description="F-box" evidence="1">
    <location>
        <begin position="4"/>
        <end position="50"/>
    </location>
</feature>